<keyword evidence="2" id="KW-1185">Reference proteome</keyword>
<proteinExistence type="predicted"/>
<evidence type="ECO:0000313" key="2">
    <source>
        <dbReference type="Proteomes" id="UP001063166"/>
    </source>
</evidence>
<dbReference type="EMBL" id="BRPK01000017">
    <property type="protein sequence ID" value="GLB44643.1"/>
    <property type="molecule type" value="Genomic_DNA"/>
</dbReference>
<dbReference type="Proteomes" id="UP001063166">
    <property type="component" value="Unassembled WGS sequence"/>
</dbReference>
<dbReference type="AlphaFoldDB" id="A0A9P3PZZ6"/>
<reference evidence="1" key="1">
    <citation type="submission" date="2022-07" db="EMBL/GenBank/DDBJ databases">
        <title>The genome of Lyophyllum shimeji provides insight into the initial evolution of ectomycorrhizal fungal genome.</title>
        <authorList>
            <person name="Kobayashi Y."/>
            <person name="Shibata T."/>
            <person name="Hirakawa H."/>
            <person name="Shigenobu S."/>
            <person name="Nishiyama T."/>
            <person name="Yamada A."/>
            <person name="Hasebe M."/>
            <person name="Kawaguchi M."/>
        </authorList>
    </citation>
    <scope>NUCLEOTIDE SEQUENCE</scope>
    <source>
        <strain evidence="1">AT787</strain>
    </source>
</reference>
<comment type="caution">
    <text evidence="1">The sequence shown here is derived from an EMBL/GenBank/DDBJ whole genome shotgun (WGS) entry which is preliminary data.</text>
</comment>
<organism evidence="1 2">
    <name type="scientific">Lyophyllum shimeji</name>
    <name type="common">Hon-shimeji</name>
    <name type="synonym">Tricholoma shimeji</name>
    <dbReference type="NCBI Taxonomy" id="47721"/>
    <lineage>
        <taxon>Eukaryota</taxon>
        <taxon>Fungi</taxon>
        <taxon>Dikarya</taxon>
        <taxon>Basidiomycota</taxon>
        <taxon>Agaricomycotina</taxon>
        <taxon>Agaricomycetes</taxon>
        <taxon>Agaricomycetidae</taxon>
        <taxon>Agaricales</taxon>
        <taxon>Tricholomatineae</taxon>
        <taxon>Lyophyllaceae</taxon>
        <taxon>Lyophyllum</taxon>
    </lineage>
</organism>
<accession>A0A9P3PZZ6</accession>
<evidence type="ECO:0000313" key="1">
    <source>
        <dbReference type="EMBL" id="GLB44643.1"/>
    </source>
</evidence>
<name>A0A9P3PZZ6_LYOSH</name>
<sequence length="95" mass="10256">MTTLATGTLIPKLTPAESLHKRLTEARENLLATGFYLGDPAFRDAVTSRVVWAEIGRSKCLVTKQSMDAVEAAQKAVQAADAEGTTPLPFLPENR</sequence>
<gene>
    <name evidence="1" type="ORF">LshimejAT787_1702700</name>
</gene>
<protein>
    <submittedName>
        <fullName evidence="1">Uncharacterized protein</fullName>
    </submittedName>
</protein>